<name>A0A162KWP1_9CLOT</name>
<evidence type="ECO:0000313" key="2">
    <source>
        <dbReference type="Proteomes" id="UP000077407"/>
    </source>
</evidence>
<comment type="caution">
    <text evidence="1">The sequence shown here is derived from an EMBL/GenBank/DDBJ whole genome shotgun (WGS) entry which is preliminary data.</text>
</comment>
<evidence type="ECO:0000313" key="1">
    <source>
        <dbReference type="EMBL" id="OAA88022.1"/>
    </source>
</evidence>
<dbReference type="AlphaFoldDB" id="A0A162KWP1"/>
<dbReference type="Pfam" id="PF08950">
    <property type="entry name" value="DUF1861"/>
    <property type="match status" value="1"/>
</dbReference>
<dbReference type="OMA" id="YYPMVFA"/>
<proteinExistence type="predicted"/>
<organism evidence="1 2">
    <name type="scientific">Clostridium ljungdahlii</name>
    <dbReference type="NCBI Taxonomy" id="1538"/>
    <lineage>
        <taxon>Bacteria</taxon>
        <taxon>Bacillati</taxon>
        <taxon>Bacillota</taxon>
        <taxon>Clostridia</taxon>
        <taxon>Eubacteriales</taxon>
        <taxon>Clostridiaceae</taxon>
        <taxon>Clostridium</taxon>
    </lineage>
</organism>
<gene>
    <name evidence="1" type="ORF">WY13_01887</name>
</gene>
<protein>
    <recommendedName>
        <fullName evidence="3">DUF1861 family protein</fullName>
    </recommendedName>
</protein>
<dbReference type="EMBL" id="LITT01000018">
    <property type="protein sequence ID" value="OAA88022.1"/>
    <property type="molecule type" value="Genomic_DNA"/>
</dbReference>
<dbReference type="Proteomes" id="UP000077407">
    <property type="component" value="Unassembled WGS sequence"/>
</dbReference>
<dbReference type="RefSeq" id="WP_013237269.1">
    <property type="nucleotide sequence ID" value="NZ_LITT01000018.1"/>
</dbReference>
<dbReference type="PATRIC" id="fig|1538.10.peg.2329"/>
<dbReference type="OrthoDB" id="7544904at2"/>
<dbReference type="PANTHER" id="PTHR37036">
    <property type="match status" value="1"/>
</dbReference>
<dbReference type="PANTHER" id="PTHR37036:SF2">
    <property type="entry name" value="DUF1861 FAMILY PROTEIN"/>
    <property type="match status" value="1"/>
</dbReference>
<evidence type="ECO:0008006" key="3">
    <source>
        <dbReference type="Google" id="ProtNLM"/>
    </source>
</evidence>
<dbReference type="Gene3D" id="2.115.10.20">
    <property type="entry name" value="Glycosyl hydrolase domain, family 43"/>
    <property type="match status" value="1"/>
</dbReference>
<dbReference type="InterPro" id="IPR023296">
    <property type="entry name" value="Glyco_hydro_beta-prop_sf"/>
</dbReference>
<dbReference type="InterPro" id="IPR015045">
    <property type="entry name" value="MPT-1-like_LmxM"/>
</dbReference>
<reference evidence="1 2" key="1">
    <citation type="journal article" date="2015" name="Biotechnol. Bioeng.">
        <title>Genome sequence and phenotypic characterization of Caulobacter segnis.</title>
        <authorList>
            <person name="Patel S."/>
            <person name="Fletcher B."/>
            <person name="Scott D.C."/>
            <person name="Ely B."/>
        </authorList>
    </citation>
    <scope>NUCLEOTIDE SEQUENCE [LARGE SCALE GENOMIC DNA]</scope>
    <source>
        <strain evidence="1 2">ERI-2</strain>
    </source>
</reference>
<sequence length="316" mass="35852">MLVTCDKLLKEYDNKKAKKIAKRVKFIGIFNKDVYNITAPFLSNGRTVIAGRVESKRSNDSMVLFFEKYEDAWCHIIESPIMNLEDPFFTKIGNEMVVGGVEVFNDINDPNNLIWRTMIYKGKDIFHLKLFFVGPEGMKDLRITELKDGTIGVLTRPQGAKGGRGKIGFAKIKRLNDLSMGVIEDAPILNDFFNDDEWGGINSIYPIDQNNIGLLGHIAKVDEKGMKHYYSMTFVLDINSMAYKDVQIIASRNDFLPGPSKNETLYDVVFSGGLTFKGKKAILYAGISDIEAQTLEIDNPFYDYMNKNPELYFDNL</sequence>
<dbReference type="SUPFAM" id="SSF75005">
    <property type="entry name" value="Arabinanase/levansucrase/invertase"/>
    <property type="match status" value="1"/>
</dbReference>
<accession>A0A162KWP1</accession>